<evidence type="ECO:0000313" key="10">
    <source>
        <dbReference type="Proteomes" id="UP000305654"/>
    </source>
</evidence>
<evidence type="ECO:0000256" key="4">
    <source>
        <dbReference type="ARBA" id="ARBA00022989"/>
    </source>
</evidence>
<dbReference type="InterPro" id="IPR001750">
    <property type="entry name" value="ND/Mrp_TM"/>
</dbReference>
<evidence type="ECO:0000259" key="8">
    <source>
        <dbReference type="Pfam" id="PF00361"/>
    </source>
</evidence>
<dbReference type="InterPro" id="IPR010227">
    <property type="entry name" value="NADH_Q_OxRdtase_chainM/4"/>
</dbReference>
<sequence>MHLPLLSLVTFLPLLGALVLLLVRGTPDGAPRASSDTARWIALWTSVVVWLLSVVLWLSYDPSVAGFQFQQRVDWMPALGISFHLGLDGISLLFVLLATTLTPIAILASWRLIDSRVRDYMLAILLLETTLIGVFAALDFVVFYVFYEATLIPASLLIGVWGGPKRVFASLKFFLFTFGGSLFMLIALIAMWQIAGTTDIPTLLATHFTPHAQGWMFLCLVLAFGVKLPIFPLHGWLSDAYAEAPAPATALIAGVLSKAGAYGFLRFAISMLPDASHRAAPWMIGLGIVAVIYAAAVALAQTDMKRMIAYSSFSHMGLVLVGLFTLNAAGVAGAVFQMLSHGIIIAGLFLAIAMLTSRVGTGEIAGFGGVAHRMPRLATLAMLFAMANIGLPGTGAFVGELLVMIGAIQVGFWVALLSGMSMILGAVYMLVLYRRVMFGAAKSALGVLRDLTGPELAVLAPLALITLWMGIYPSSFTRVFDPGVRVLAQMEHDSQHAPQQAMLPGLSEAAR</sequence>
<feature type="transmembrane region" description="Helical" evidence="7">
    <location>
        <begin position="120"/>
        <end position="138"/>
    </location>
</feature>
<dbReference type="PANTHER" id="PTHR43507">
    <property type="entry name" value="NADH-UBIQUINONE OXIDOREDUCTASE CHAIN 4"/>
    <property type="match status" value="1"/>
</dbReference>
<proteinExistence type="inferred from homology"/>
<dbReference type="GO" id="GO:0012505">
    <property type="term" value="C:endomembrane system"/>
    <property type="evidence" value="ECO:0007669"/>
    <property type="project" value="UniProtKB-SubCell"/>
</dbReference>
<feature type="transmembrane region" description="Helical" evidence="7">
    <location>
        <begin position="249"/>
        <end position="269"/>
    </location>
</feature>
<keyword evidence="3 6" id="KW-0812">Transmembrane</keyword>
<gene>
    <name evidence="9" type="ORF">FE263_05820</name>
</gene>
<keyword evidence="4 7" id="KW-1133">Transmembrane helix</keyword>
<dbReference type="GO" id="GO:0008137">
    <property type="term" value="F:NADH dehydrogenase (ubiquinone) activity"/>
    <property type="evidence" value="ECO:0007669"/>
    <property type="project" value="InterPro"/>
</dbReference>
<feature type="transmembrane region" description="Helical" evidence="7">
    <location>
        <begin position="281"/>
        <end position="300"/>
    </location>
</feature>
<feature type="transmembrane region" description="Helical" evidence="7">
    <location>
        <begin position="215"/>
        <end position="237"/>
    </location>
</feature>
<dbReference type="GO" id="GO:0016020">
    <property type="term" value="C:membrane"/>
    <property type="evidence" value="ECO:0007669"/>
    <property type="project" value="UniProtKB-SubCell"/>
</dbReference>
<dbReference type="NCBIfam" id="TIGR01972">
    <property type="entry name" value="NDH_I_M"/>
    <property type="match status" value="1"/>
</dbReference>
<evidence type="ECO:0000256" key="1">
    <source>
        <dbReference type="ARBA" id="ARBA00004127"/>
    </source>
</evidence>
<evidence type="ECO:0000256" key="2">
    <source>
        <dbReference type="ARBA" id="ARBA00009025"/>
    </source>
</evidence>
<evidence type="ECO:0000256" key="3">
    <source>
        <dbReference type="ARBA" id="ARBA00022692"/>
    </source>
</evidence>
<dbReference type="Pfam" id="PF00361">
    <property type="entry name" value="Proton_antipo_M"/>
    <property type="match status" value="1"/>
</dbReference>
<comment type="subcellular location">
    <subcellularLocation>
        <location evidence="1">Endomembrane system</location>
        <topology evidence="1">Multi-pass membrane protein</topology>
    </subcellularLocation>
    <subcellularLocation>
        <location evidence="6">Membrane</location>
        <topology evidence="6">Multi-pass membrane protein</topology>
    </subcellularLocation>
</comment>
<evidence type="ECO:0000256" key="6">
    <source>
        <dbReference type="RuleBase" id="RU000320"/>
    </source>
</evidence>
<feature type="transmembrane region" description="Helical" evidence="7">
    <location>
        <begin position="335"/>
        <end position="356"/>
    </location>
</feature>
<feature type="domain" description="NADH:quinone oxidoreductase/Mrp antiporter transmembrane" evidence="8">
    <location>
        <begin position="137"/>
        <end position="419"/>
    </location>
</feature>
<keyword evidence="10" id="KW-1185">Reference proteome</keyword>
<feature type="transmembrane region" description="Helical" evidence="7">
    <location>
        <begin position="41"/>
        <end position="60"/>
    </location>
</feature>
<feature type="transmembrane region" description="Helical" evidence="7">
    <location>
        <begin position="454"/>
        <end position="472"/>
    </location>
</feature>
<feature type="transmembrane region" description="Helical" evidence="7">
    <location>
        <begin position="307"/>
        <end position="329"/>
    </location>
</feature>
<evidence type="ECO:0000256" key="7">
    <source>
        <dbReference type="SAM" id="Phobius"/>
    </source>
</evidence>
<reference evidence="9 10" key="1">
    <citation type="submission" date="2019-05" db="EMBL/GenBank/DDBJ databases">
        <authorList>
            <person name="Pankratov T."/>
            <person name="Grouzdev D."/>
        </authorList>
    </citation>
    <scope>NUCLEOTIDE SEQUENCE [LARGE SCALE GENOMIC DNA]</scope>
    <source>
        <strain evidence="9 10">KEBCLARHB70R</strain>
    </source>
</reference>
<feature type="transmembrane region" description="Helical" evidence="7">
    <location>
        <begin position="173"/>
        <end position="195"/>
    </location>
</feature>
<dbReference type="OrthoDB" id="9768329at2"/>
<keyword evidence="5 7" id="KW-0472">Membrane</keyword>
<evidence type="ECO:0000313" key="9">
    <source>
        <dbReference type="EMBL" id="TLU72967.1"/>
    </source>
</evidence>
<dbReference type="GO" id="GO:0003954">
    <property type="term" value="F:NADH dehydrogenase activity"/>
    <property type="evidence" value="ECO:0007669"/>
    <property type="project" value="TreeGrafter"/>
</dbReference>
<feature type="transmembrane region" description="Helical" evidence="7">
    <location>
        <begin position="144"/>
        <end position="161"/>
    </location>
</feature>
<dbReference type="RefSeq" id="WP_138325041.1">
    <property type="nucleotide sequence ID" value="NZ_VCDI01000002.1"/>
</dbReference>
<feature type="transmembrane region" description="Helical" evidence="7">
    <location>
        <begin position="93"/>
        <end position="113"/>
    </location>
</feature>
<organism evidence="9 10">
    <name type="scientific">Lichenicoccus roseus</name>
    <dbReference type="NCBI Taxonomy" id="2683649"/>
    <lineage>
        <taxon>Bacteria</taxon>
        <taxon>Pseudomonadati</taxon>
        <taxon>Pseudomonadota</taxon>
        <taxon>Alphaproteobacteria</taxon>
        <taxon>Acetobacterales</taxon>
        <taxon>Acetobacteraceae</taxon>
        <taxon>Lichenicoccus</taxon>
    </lineage>
</organism>
<protein>
    <submittedName>
        <fullName evidence="9">NADH-quinone oxidoreductase subunit M</fullName>
    </submittedName>
</protein>
<accession>A0A5R9J8U3</accession>
<feature type="transmembrane region" description="Helical" evidence="7">
    <location>
        <begin position="410"/>
        <end position="433"/>
    </location>
</feature>
<feature type="transmembrane region" description="Helical" evidence="7">
    <location>
        <begin position="377"/>
        <end position="398"/>
    </location>
</feature>
<dbReference type="GO" id="GO:0015990">
    <property type="term" value="P:electron transport coupled proton transport"/>
    <property type="evidence" value="ECO:0007669"/>
    <property type="project" value="TreeGrafter"/>
</dbReference>
<comment type="caution">
    <text evidence="9">The sequence shown here is derived from an EMBL/GenBank/DDBJ whole genome shotgun (WGS) entry which is preliminary data.</text>
</comment>
<dbReference type="AlphaFoldDB" id="A0A5R9J8U3"/>
<comment type="similarity">
    <text evidence="2">Belongs to the complex I subunit 4 family.</text>
</comment>
<evidence type="ECO:0000256" key="5">
    <source>
        <dbReference type="ARBA" id="ARBA00023136"/>
    </source>
</evidence>
<dbReference type="GO" id="GO:0048039">
    <property type="term" value="F:ubiquinone binding"/>
    <property type="evidence" value="ECO:0007669"/>
    <property type="project" value="TreeGrafter"/>
</dbReference>
<name>A0A5R9J8U3_9PROT</name>
<dbReference type="InterPro" id="IPR003918">
    <property type="entry name" value="NADH_UbQ_OxRdtase"/>
</dbReference>
<dbReference type="GO" id="GO:0042773">
    <property type="term" value="P:ATP synthesis coupled electron transport"/>
    <property type="evidence" value="ECO:0007669"/>
    <property type="project" value="InterPro"/>
</dbReference>
<dbReference type="PRINTS" id="PR01437">
    <property type="entry name" value="NUOXDRDTASE4"/>
</dbReference>
<dbReference type="PANTHER" id="PTHR43507:SF1">
    <property type="entry name" value="NADH-UBIQUINONE OXIDOREDUCTASE CHAIN 4"/>
    <property type="match status" value="1"/>
</dbReference>
<dbReference type="Proteomes" id="UP000305654">
    <property type="component" value="Unassembled WGS sequence"/>
</dbReference>
<dbReference type="EMBL" id="VCDI01000002">
    <property type="protein sequence ID" value="TLU72967.1"/>
    <property type="molecule type" value="Genomic_DNA"/>
</dbReference>